<dbReference type="InterPro" id="IPR012677">
    <property type="entry name" value="Nucleotide-bd_a/b_plait_sf"/>
</dbReference>
<dbReference type="Gene3D" id="3.30.70.330">
    <property type="match status" value="1"/>
</dbReference>
<feature type="compositionally biased region" description="Basic and acidic residues" evidence="2">
    <location>
        <begin position="43"/>
        <end position="60"/>
    </location>
</feature>
<reference evidence="4 5" key="1">
    <citation type="submission" date="2020-03" db="EMBL/GenBank/DDBJ databases">
        <title>Draft Genome Sequence of Cudoniella acicularis.</title>
        <authorList>
            <person name="Buettner E."/>
            <person name="Kellner H."/>
        </authorList>
    </citation>
    <scope>NUCLEOTIDE SEQUENCE [LARGE SCALE GENOMIC DNA]</scope>
    <source>
        <strain evidence="4 5">DSM 108380</strain>
    </source>
</reference>
<dbReference type="InterPro" id="IPR035979">
    <property type="entry name" value="RBD_domain_sf"/>
</dbReference>
<dbReference type="GO" id="GO:0003723">
    <property type="term" value="F:RNA binding"/>
    <property type="evidence" value="ECO:0007669"/>
    <property type="project" value="UniProtKB-UniRule"/>
</dbReference>
<feature type="domain" description="RRM" evidence="3">
    <location>
        <begin position="352"/>
        <end position="417"/>
    </location>
</feature>
<dbReference type="InterPro" id="IPR000504">
    <property type="entry name" value="RRM_dom"/>
</dbReference>
<protein>
    <recommendedName>
        <fullName evidence="3">RRM domain-containing protein</fullName>
    </recommendedName>
</protein>
<dbReference type="InterPro" id="IPR052600">
    <property type="entry name" value="Nuc_rcpt_coact/corep"/>
</dbReference>
<dbReference type="Pfam" id="PF00076">
    <property type="entry name" value="RRM_1"/>
    <property type="match status" value="1"/>
</dbReference>
<dbReference type="EMBL" id="JAAMPI010000456">
    <property type="protein sequence ID" value="KAF4631319.1"/>
    <property type="molecule type" value="Genomic_DNA"/>
</dbReference>
<dbReference type="PROSITE" id="PS50102">
    <property type="entry name" value="RRM"/>
    <property type="match status" value="1"/>
</dbReference>
<feature type="compositionally biased region" description="Low complexity" evidence="2">
    <location>
        <begin position="28"/>
        <end position="42"/>
    </location>
</feature>
<feature type="compositionally biased region" description="Low complexity" evidence="2">
    <location>
        <begin position="147"/>
        <end position="160"/>
    </location>
</feature>
<dbReference type="AlphaFoldDB" id="A0A8H4W554"/>
<feature type="region of interest" description="Disordered" evidence="2">
    <location>
        <begin position="1"/>
        <end position="165"/>
    </location>
</feature>
<dbReference type="OrthoDB" id="10044938at2759"/>
<evidence type="ECO:0000313" key="4">
    <source>
        <dbReference type="EMBL" id="KAF4631319.1"/>
    </source>
</evidence>
<feature type="compositionally biased region" description="Low complexity" evidence="2">
    <location>
        <begin position="674"/>
        <end position="684"/>
    </location>
</feature>
<feature type="compositionally biased region" description="Polar residues" evidence="2">
    <location>
        <begin position="83"/>
        <end position="128"/>
    </location>
</feature>
<evidence type="ECO:0000256" key="2">
    <source>
        <dbReference type="SAM" id="MobiDB-lite"/>
    </source>
</evidence>
<dbReference type="PANTHER" id="PTHR23295:SF6">
    <property type="entry name" value="NEOSIN, ISOFORM A"/>
    <property type="match status" value="1"/>
</dbReference>
<keyword evidence="5" id="KW-1185">Reference proteome</keyword>
<feature type="compositionally biased region" description="Pro residues" evidence="2">
    <location>
        <begin position="281"/>
        <end position="297"/>
    </location>
</feature>
<keyword evidence="1" id="KW-0694">RNA-binding</keyword>
<feature type="region of interest" description="Disordered" evidence="2">
    <location>
        <begin position="181"/>
        <end position="303"/>
    </location>
</feature>
<feature type="compositionally biased region" description="Basic and acidic residues" evidence="2">
    <location>
        <begin position="499"/>
        <end position="516"/>
    </location>
</feature>
<evidence type="ECO:0000313" key="5">
    <source>
        <dbReference type="Proteomes" id="UP000566819"/>
    </source>
</evidence>
<dbReference type="Proteomes" id="UP000566819">
    <property type="component" value="Unassembled WGS sequence"/>
</dbReference>
<accession>A0A8H4W554</accession>
<proteinExistence type="predicted"/>
<dbReference type="PANTHER" id="PTHR23295">
    <property type="entry name" value="NUCLEAR RECEPTOR COACTIVATOR 5-RELATED"/>
    <property type="match status" value="1"/>
</dbReference>
<sequence length="812" mass="87568">MTSTNIELDPSQPVAASADSVLAPIPLPSQADSPSADSSFSDAYKEEPVEANGVDRKADQVAEVSDDYAMTFESDGEEGADSQDITQPIVQQETQSFPVTVPATDSSSHQPFTNGVLQNGQTTQTTHASPPPSHPAILETAANIPNSTSAQASTTAAPTHSYEDITSGGIDIQQLLDNITANAEKNESASTAATQSPAQTPTSSLPKAGSSLPAHSSLPPRPQVSQDRTYNDDMQRYHTGPPGVPPQSASSYRPPGTAPPGASTVLIGAGAPGTSTDPRGGLPPPPSASFRQPPPSTASPISPLLYTQLNQPPGQGPLRAVETQDEVDDSDVKWGPTSRSFTIPFSPKSACNLPSEKLTKRDLFHVFHKYGRLAQISIKQAYGFIQFHDASACYAALDQEQGVEVRGRKMHLEISKPQKNSRNAQANAPPLRRSRSPEYARASGPDRGGRHGQHGGRMPAGDRYDGRSSVRQDEYGRPLRIRDDYRPVRSPTPPGASFRGRDEYMPRGRDQYDGRDRRRSRSRSPYGNRDNMRYRERSPSPRARQTTEDEDLQIPRRLPHDVPDVQIILMDQLDRGFVAWVEGEFRGRNIKTEVMFLSPRLPLQAVIHRQILEGVHAVSQLTMRSQNSSKIPLQVFDRQGGANNVRFDEYQDLEPKIAAELVLRAKQSPPQPQAPQYSQPQFPAGQSYQPPAPAPAPAPVAANIANLVGQLDNAALQKLLGSLNAPQHHNAPAVSANSSLDLAGLLGGFNPPPQHNGYALQPAADPYANLAANPALASLLGGGALPPQAQAQPQQNAQQVQNIMAQLAKFRQ</sequence>
<feature type="region of interest" description="Disordered" evidence="2">
    <location>
        <begin position="666"/>
        <end position="697"/>
    </location>
</feature>
<feature type="compositionally biased region" description="Polar residues" evidence="2">
    <location>
        <begin position="417"/>
        <end position="426"/>
    </location>
</feature>
<feature type="compositionally biased region" description="Basic and acidic residues" evidence="2">
    <location>
        <begin position="460"/>
        <end position="487"/>
    </location>
</feature>
<dbReference type="SUPFAM" id="SSF54928">
    <property type="entry name" value="RNA-binding domain, RBD"/>
    <property type="match status" value="1"/>
</dbReference>
<name>A0A8H4W554_9HELO</name>
<feature type="region of interest" description="Disordered" evidence="2">
    <location>
        <begin position="413"/>
        <end position="553"/>
    </location>
</feature>
<organism evidence="4 5">
    <name type="scientific">Cudoniella acicularis</name>
    <dbReference type="NCBI Taxonomy" id="354080"/>
    <lineage>
        <taxon>Eukaryota</taxon>
        <taxon>Fungi</taxon>
        <taxon>Dikarya</taxon>
        <taxon>Ascomycota</taxon>
        <taxon>Pezizomycotina</taxon>
        <taxon>Leotiomycetes</taxon>
        <taxon>Helotiales</taxon>
        <taxon>Tricladiaceae</taxon>
        <taxon>Cudoniella</taxon>
    </lineage>
</organism>
<feature type="compositionally biased region" description="Basic and acidic residues" evidence="2">
    <location>
        <begin position="530"/>
        <end position="539"/>
    </location>
</feature>
<feature type="compositionally biased region" description="Low complexity" evidence="2">
    <location>
        <begin position="188"/>
        <end position="204"/>
    </location>
</feature>
<gene>
    <name evidence="4" type="ORF">G7Y89_g6819</name>
</gene>
<evidence type="ECO:0000256" key="1">
    <source>
        <dbReference type="PROSITE-ProRule" id="PRU00176"/>
    </source>
</evidence>
<evidence type="ECO:0000259" key="3">
    <source>
        <dbReference type="PROSITE" id="PS50102"/>
    </source>
</evidence>
<comment type="caution">
    <text evidence="4">The sequence shown here is derived from an EMBL/GenBank/DDBJ whole genome shotgun (WGS) entry which is preliminary data.</text>
</comment>